<dbReference type="PANTHER" id="PTHR33171:SF17">
    <property type="entry name" value="LARA-LIKE N-TERMINAL DOMAIN-CONTAINING PROTEIN"/>
    <property type="match status" value="1"/>
</dbReference>
<dbReference type="Proteomes" id="UP000323917">
    <property type="component" value="Chromosome"/>
</dbReference>
<reference evidence="1 2" key="1">
    <citation type="submission" date="2019-08" db="EMBL/GenBank/DDBJ databases">
        <title>Deep-cultivation of Planctomycetes and their phenomic and genomic characterization uncovers novel biology.</title>
        <authorList>
            <person name="Wiegand S."/>
            <person name="Jogler M."/>
            <person name="Boedeker C."/>
            <person name="Pinto D."/>
            <person name="Vollmers J."/>
            <person name="Rivas-Marin E."/>
            <person name="Kohn T."/>
            <person name="Peeters S.H."/>
            <person name="Heuer A."/>
            <person name="Rast P."/>
            <person name="Oberbeckmann S."/>
            <person name="Bunk B."/>
            <person name="Jeske O."/>
            <person name="Meyerdierks A."/>
            <person name="Storesund J.E."/>
            <person name="Kallscheuer N."/>
            <person name="Luecker S."/>
            <person name="Lage O.M."/>
            <person name="Pohl T."/>
            <person name="Merkel B.J."/>
            <person name="Hornburger P."/>
            <person name="Mueller R.-W."/>
            <person name="Bruemmer F."/>
            <person name="Labrenz M."/>
            <person name="Spormann A.M."/>
            <person name="Op den Camp H."/>
            <person name="Overmann J."/>
            <person name="Amann R."/>
            <person name="Jetten M.S.M."/>
            <person name="Mascher T."/>
            <person name="Medema M.H."/>
            <person name="Devos D.P."/>
            <person name="Kaster A.-K."/>
            <person name="Ovreas L."/>
            <person name="Rohde M."/>
            <person name="Galperin M.Y."/>
            <person name="Jogler C."/>
        </authorList>
    </citation>
    <scope>NUCLEOTIDE SEQUENCE [LARGE SCALE GENOMIC DNA]</scope>
    <source>
        <strain evidence="1 2">Pr1d</strain>
    </source>
</reference>
<dbReference type="Gene3D" id="3.90.226.30">
    <property type="match status" value="1"/>
</dbReference>
<dbReference type="RefSeq" id="WP_148074208.1">
    <property type="nucleotide sequence ID" value="NZ_CP042913.1"/>
</dbReference>
<dbReference type="KEGG" id="bgok:Pr1d_30300"/>
<protein>
    <recommendedName>
        <fullName evidence="3">LarA-like N-terminal domain-containing protein</fullName>
    </recommendedName>
</protein>
<organism evidence="1 2">
    <name type="scientific">Bythopirellula goksoeyrii</name>
    <dbReference type="NCBI Taxonomy" id="1400387"/>
    <lineage>
        <taxon>Bacteria</taxon>
        <taxon>Pseudomonadati</taxon>
        <taxon>Planctomycetota</taxon>
        <taxon>Planctomycetia</taxon>
        <taxon>Pirellulales</taxon>
        <taxon>Lacipirellulaceae</taxon>
        <taxon>Bythopirellula</taxon>
    </lineage>
</organism>
<sequence length="422" mass="47626">MLYFATGSPTTELSDADIRSALFDVYDRLGKRERVIAVPPDFTRFNSRAGQLTCLTHEYYGNSLADVLPALGTHFEMPRWQKEKMFPGVPDALFRYHNWRKDVETIGTVPADFVTEVTEDIYSQPWPCQLNRLISQGDHDLILSLGQVVPHEVIGMANYNKNLFVGTGGLRGINESHYIGAVYGIERILGRADNPLRKILNYAQDNFCQHLPIIYVLTVVGYNEKRQLVVRGLFIGDDVECFEQASELSLAVNFEMVSEPLKKVVVYLDPEEFHSTWLGNKSIYRSRMAIADGGELVVLAPSVRTFGEDPQIDVLIRKYGYRTTPEVLKFVEENADLRENLSAAAHLIHGSSEGRFQVTYCPGELSRAEIEGVGYNYGDLAEYSHRYPVENMKDGLQTIDGEDVFYISNPALGLWAHHSRMG</sequence>
<dbReference type="InterPro" id="IPR048068">
    <property type="entry name" value="LarA-like"/>
</dbReference>
<evidence type="ECO:0008006" key="3">
    <source>
        <dbReference type="Google" id="ProtNLM"/>
    </source>
</evidence>
<dbReference type="PANTHER" id="PTHR33171">
    <property type="entry name" value="LAR_N DOMAIN-CONTAINING PROTEIN"/>
    <property type="match status" value="1"/>
</dbReference>
<accession>A0A5B9Q9S0</accession>
<proteinExistence type="predicted"/>
<name>A0A5B9Q9S0_9BACT</name>
<evidence type="ECO:0000313" key="2">
    <source>
        <dbReference type="Proteomes" id="UP000323917"/>
    </source>
</evidence>
<gene>
    <name evidence="1" type="ORF">Pr1d_30300</name>
</gene>
<dbReference type="InterPro" id="IPR043166">
    <property type="entry name" value="LarA-like_C"/>
</dbReference>
<dbReference type="OrthoDB" id="9770545at2"/>
<dbReference type="EMBL" id="CP042913">
    <property type="protein sequence ID" value="QEG35727.1"/>
    <property type="molecule type" value="Genomic_DNA"/>
</dbReference>
<dbReference type="Gene3D" id="3.40.50.11440">
    <property type="match status" value="1"/>
</dbReference>
<keyword evidence="2" id="KW-1185">Reference proteome</keyword>
<dbReference type="AlphaFoldDB" id="A0A5B9Q9S0"/>
<evidence type="ECO:0000313" key="1">
    <source>
        <dbReference type="EMBL" id="QEG35727.1"/>
    </source>
</evidence>